<comment type="caution">
    <text evidence="5">The sequence shown here is derived from an EMBL/GenBank/DDBJ whole genome shotgun (WGS) entry which is preliminary data.</text>
</comment>
<dbReference type="SUPFAM" id="SSF46785">
    <property type="entry name" value="Winged helix' DNA-binding domain"/>
    <property type="match status" value="1"/>
</dbReference>
<dbReference type="PANTHER" id="PTHR38445:SF12">
    <property type="entry name" value="GNTR-FAMILY TRANSCRIPTIONAL REGULATOR"/>
    <property type="match status" value="1"/>
</dbReference>
<evidence type="ECO:0000256" key="3">
    <source>
        <dbReference type="ARBA" id="ARBA00023163"/>
    </source>
</evidence>
<dbReference type="RefSeq" id="WP_301629954.1">
    <property type="nucleotide sequence ID" value="NZ_BORS01000016.1"/>
</dbReference>
<dbReference type="SMART" id="SM00345">
    <property type="entry name" value="HTH_GNTR"/>
    <property type="match status" value="1"/>
</dbReference>
<reference evidence="5" key="1">
    <citation type="submission" date="2021-03" db="EMBL/GenBank/DDBJ databases">
        <title>Antimicrobial resistance genes in bacteria isolated from Japanese honey, and their potential for conferring macrolide and lincosamide resistance in the American foulbrood pathogen Paenibacillus larvae.</title>
        <authorList>
            <person name="Okamoto M."/>
            <person name="Kumagai M."/>
            <person name="Kanamori H."/>
            <person name="Takamatsu D."/>
        </authorList>
    </citation>
    <scope>NUCLEOTIDE SEQUENCE</scope>
    <source>
        <strain evidence="5">J41TS4</strain>
    </source>
</reference>
<keyword evidence="2" id="KW-0238">DNA-binding</keyword>
<keyword evidence="3" id="KW-0804">Transcription</keyword>
<dbReference type="InterPro" id="IPR000524">
    <property type="entry name" value="Tscrpt_reg_HTH_GntR"/>
</dbReference>
<evidence type="ECO:0000313" key="6">
    <source>
        <dbReference type="Proteomes" id="UP000678895"/>
    </source>
</evidence>
<dbReference type="PANTHER" id="PTHR38445">
    <property type="entry name" value="HTH-TYPE TRANSCRIPTIONAL REPRESSOR YTRA"/>
    <property type="match status" value="1"/>
</dbReference>
<keyword evidence="6" id="KW-1185">Reference proteome</keyword>
<dbReference type="CDD" id="cd07377">
    <property type="entry name" value="WHTH_GntR"/>
    <property type="match status" value="1"/>
</dbReference>
<dbReference type="PROSITE" id="PS50949">
    <property type="entry name" value="HTH_GNTR"/>
    <property type="match status" value="1"/>
</dbReference>
<dbReference type="Gene3D" id="1.10.10.10">
    <property type="entry name" value="Winged helix-like DNA-binding domain superfamily/Winged helix DNA-binding domain"/>
    <property type="match status" value="1"/>
</dbReference>
<dbReference type="EMBL" id="BORS01000016">
    <property type="protein sequence ID" value="GIO44279.1"/>
    <property type="molecule type" value="Genomic_DNA"/>
</dbReference>
<evidence type="ECO:0000256" key="1">
    <source>
        <dbReference type="ARBA" id="ARBA00023015"/>
    </source>
</evidence>
<keyword evidence="1" id="KW-0805">Transcription regulation</keyword>
<proteinExistence type="predicted"/>
<feature type="domain" description="HTH gntR-type" evidence="4">
    <location>
        <begin position="11"/>
        <end position="79"/>
    </location>
</feature>
<dbReference type="InterPro" id="IPR012318">
    <property type="entry name" value="HTH_CRP"/>
</dbReference>
<gene>
    <name evidence="5" type="ORF">J41TS4_40370</name>
</gene>
<dbReference type="Proteomes" id="UP000678895">
    <property type="component" value="Unassembled WGS sequence"/>
</dbReference>
<dbReference type="InterPro" id="IPR036390">
    <property type="entry name" value="WH_DNA-bd_sf"/>
</dbReference>
<accession>A0A919Y5Q6</accession>
<evidence type="ECO:0000313" key="5">
    <source>
        <dbReference type="EMBL" id="GIO44279.1"/>
    </source>
</evidence>
<name>A0A919Y5Q6_9BACL</name>
<organism evidence="5 6">
    <name type="scientific">Paenibacillus apis</name>
    <dbReference type="NCBI Taxonomy" id="1792174"/>
    <lineage>
        <taxon>Bacteria</taxon>
        <taxon>Bacillati</taxon>
        <taxon>Bacillota</taxon>
        <taxon>Bacilli</taxon>
        <taxon>Bacillales</taxon>
        <taxon>Paenibacillaceae</taxon>
        <taxon>Paenibacillus</taxon>
    </lineage>
</organism>
<evidence type="ECO:0000256" key="2">
    <source>
        <dbReference type="ARBA" id="ARBA00023125"/>
    </source>
</evidence>
<dbReference type="InterPro" id="IPR036388">
    <property type="entry name" value="WH-like_DNA-bd_sf"/>
</dbReference>
<protein>
    <submittedName>
        <fullName evidence="5">GntR family transcriptional regulator</fullName>
    </submittedName>
</protein>
<evidence type="ECO:0000259" key="4">
    <source>
        <dbReference type="PROSITE" id="PS50949"/>
    </source>
</evidence>
<dbReference type="GO" id="GO:0003677">
    <property type="term" value="F:DNA binding"/>
    <property type="evidence" value="ECO:0007669"/>
    <property type="project" value="UniProtKB-KW"/>
</dbReference>
<dbReference type="Pfam" id="PF00392">
    <property type="entry name" value="GntR"/>
    <property type="match status" value="1"/>
</dbReference>
<dbReference type="SMART" id="SM00419">
    <property type="entry name" value="HTH_CRP"/>
    <property type="match status" value="1"/>
</dbReference>
<dbReference type="GO" id="GO:0003700">
    <property type="term" value="F:DNA-binding transcription factor activity"/>
    <property type="evidence" value="ECO:0007669"/>
    <property type="project" value="InterPro"/>
</dbReference>
<sequence>MIIHLDMQSEVPIYTQLEHQIVEGIAAGKLQPGELLPSVRQLASDVGINLHTVNKVYTRLKQEGYILVHRQRGVVVNPEGMPSATSEFLEKQAVELRPIIAEAILRGMSRQELAEVMERIYAEIALPKKEES</sequence>
<dbReference type="AlphaFoldDB" id="A0A919Y5Q6"/>